<proteinExistence type="predicted"/>
<comment type="caution">
    <text evidence="1">The sequence shown here is derived from an EMBL/GenBank/DDBJ whole genome shotgun (WGS) entry which is preliminary data.</text>
</comment>
<protein>
    <submittedName>
        <fullName evidence="1">Uncharacterized protein</fullName>
    </submittedName>
</protein>
<reference evidence="1 2" key="1">
    <citation type="submission" date="2016-08" db="EMBL/GenBank/DDBJ databases">
        <title>The complete genome of Streptomyces subrutilus 10-1-1.</title>
        <authorList>
            <person name="Chen X."/>
        </authorList>
    </citation>
    <scope>NUCLEOTIDE SEQUENCE [LARGE SCALE GENOMIC DNA]</scope>
    <source>
        <strain evidence="1 2">10-1-1</strain>
    </source>
</reference>
<organism evidence="1 2">
    <name type="scientific">Streptomyces subrutilus</name>
    <dbReference type="NCBI Taxonomy" id="36818"/>
    <lineage>
        <taxon>Bacteria</taxon>
        <taxon>Bacillati</taxon>
        <taxon>Actinomycetota</taxon>
        <taxon>Actinomycetes</taxon>
        <taxon>Kitasatosporales</taxon>
        <taxon>Streptomycetaceae</taxon>
        <taxon>Streptomyces</taxon>
    </lineage>
</organism>
<gene>
    <name evidence="1" type="ORF">BGK67_33610</name>
</gene>
<evidence type="ECO:0000313" key="1">
    <source>
        <dbReference type="EMBL" id="OEJ22471.1"/>
    </source>
</evidence>
<evidence type="ECO:0000313" key="2">
    <source>
        <dbReference type="Proteomes" id="UP000095705"/>
    </source>
</evidence>
<dbReference type="OrthoDB" id="3699819at2"/>
<dbReference type="Proteomes" id="UP000095705">
    <property type="component" value="Unassembled WGS sequence"/>
</dbReference>
<sequence length="134" mass="14826">MTTLPFMLTTSGTWDQLESDPLAPFSHLDDWDEQVKSAGYYKWGGLGTQDDIPLWLEIYRVHTDKEGSAPCFLVVLSNSGHFEVLYAESAPALMELQSRWAPAIQAAAVTDLLGRLDDSSSKYGFAGLVRKALQ</sequence>
<accession>A0A1E5P0E7</accession>
<keyword evidence="2" id="KW-1185">Reference proteome</keyword>
<dbReference type="EMBL" id="MEHK01000002">
    <property type="protein sequence ID" value="OEJ22471.1"/>
    <property type="molecule type" value="Genomic_DNA"/>
</dbReference>
<dbReference type="AlphaFoldDB" id="A0A1E5P0E7"/>
<dbReference type="RefSeq" id="WP_069924521.1">
    <property type="nucleotide sequence ID" value="NZ_MEHK01000002.1"/>
</dbReference>
<name>A0A1E5P0E7_9ACTN</name>